<sequence>MYYVYKKPRLSSHKYICLQNSKTNFTPLGFLTAVLCFQDTAQFYASILPWSLRRCSVHLMNSASICGLNHHLVCQVINVYAPHLNPLIVSVSVDPSFRSLLFPKTPAKFLLFVDDFNMGLYAIHCPLASGFESLLPITLQNGSLLLNKGVSRSCIDPIYDHRSIQLRLAHALNRCLPTAWTDHSLLTFDLLLSCEGPRA</sequence>
<evidence type="ECO:0000313" key="2">
    <source>
        <dbReference type="Proteomes" id="UP000717996"/>
    </source>
</evidence>
<proteinExistence type="predicted"/>
<accession>A0A9P6Y4S0</accession>
<evidence type="ECO:0000313" key="1">
    <source>
        <dbReference type="EMBL" id="KAG1539423.1"/>
    </source>
</evidence>
<dbReference type="OrthoDB" id="2282763at2759"/>
<organism evidence="1 2">
    <name type="scientific">Rhizopus oryzae</name>
    <name type="common">Mucormycosis agent</name>
    <name type="synonym">Rhizopus arrhizus var. delemar</name>
    <dbReference type="NCBI Taxonomy" id="64495"/>
    <lineage>
        <taxon>Eukaryota</taxon>
        <taxon>Fungi</taxon>
        <taxon>Fungi incertae sedis</taxon>
        <taxon>Mucoromycota</taxon>
        <taxon>Mucoromycotina</taxon>
        <taxon>Mucoromycetes</taxon>
        <taxon>Mucorales</taxon>
        <taxon>Mucorineae</taxon>
        <taxon>Rhizopodaceae</taxon>
        <taxon>Rhizopus</taxon>
    </lineage>
</organism>
<protein>
    <recommendedName>
        <fullName evidence="3">Endonuclease/exonuclease/phosphatase domain-containing protein</fullName>
    </recommendedName>
</protein>
<evidence type="ECO:0008006" key="3">
    <source>
        <dbReference type="Google" id="ProtNLM"/>
    </source>
</evidence>
<dbReference type="EMBL" id="JAANIT010001623">
    <property type="protein sequence ID" value="KAG1539423.1"/>
    <property type="molecule type" value="Genomic_DNA"/>
</dbReference>
<name>A0A9P6Y4S0_RHIOR</name>
<dbReference type="AlphaFoldDB" id="A0A9P6Y4S0"/>
<dbReference type="Proteomes" id="UP000717996">
    <property type="component" value="Unassembled WGS sequence"/>
</dbReference>
<reference evidence="1" key="1">
    <citation type="journal article" date="2020" name="Microb. Genom.">
        <title>Genetic diversity of clinical and environmental Mucorales isolates obtained from an investigation of mucormycosis cases among solid organ transplant recipients.</title>
        <authorList>
            <person name="Nguyen M.H."/>
            <person name="Kaul D."/>
            <person name="Muto C."/>
            <person name="Cheng S.J."/>
            <person name="Richter R.A."/>
            <person name="Bruno V.M."/>
            <person name="Liu G."/>
            <person name="Beyhan S."/>
            <person name="Sundermann A.J."/>
            <person name="Mounaud S."/>
            <person name="Pasculle A.W."/>
            <person name="Nierman W.C."/>
            <person name="Driscoll E."/>
            <person name="Cumbie R."/>
            <person name="Clancy C.J."/>
            <person name="Dupont C.L."/>
        </authorList>
    </citation>
    <scope>NUCLEOTIDE SEQUENCE</scope>
    <source>
        <strain evidence="1">GL16</strain>
    </source>
</reference>
<comment type="caution">
    <text evidence="1">The sequence shown here is derived from an EMBL/GenBank/DDBJ whole genome shotgun (WGS) entry which is preliminary data.</text>
</comment>
<gene>
    <name evidence="1" type="ORF">G6F51_009151</name>
</gene>